<keyword evidence="3" id="KW-0862">Zinc</keyword>
<dbReference type="OrthoDB" id="59153at2759"/>
<dbReference type="AlphaFoldDB" id="A0A485KLT2"/>
<dbReference type="EMBL" id="CAADRA010005140">
    <property type="protein sequence ID" value="VFT85839.1"/>
    <property type="molecule type" value="Genomic_DNA"/>
</dbReference>
<sequence length="394" mass="44376">MAPTRSALTRDFFNCPPLTAAQVADYRMQGLQSIQDLVAKADVANPAFGWSLVSDELNFKMYKGHVNGPSTLYCGRIEAVGSVEEVVELFRTDTTEQAQDFCRRTGRALIDFVNLYDIMAPTSAAPYDKIQIKWILGKSPLGGIVKKRDFCCLETTQELHIRGQRLWVRTYKSIELVCCPNFFARLGIIRGIANGCGHVFAESLHRPGYLSMTYVNDYQVNGSPPQWLVQQTAQYRCRNVLDIDRFLRENRLSKTPFLPPQDWAPLGHWSACLVCDKKFGPLRKKSNCTKCGHVVCTNCNRSWHVKIAGVWSKKLVCVGCSVRALKHAATKSSVDQDLNLDTLCRHESTTYESEDVLSPDSDEYLEQSFSDTEAYASSHIAIQPLRLRSSSNRL</sequence>
<dbReference type="InterPro" id="IPR000306">
    <property type="entry name" value="Znf_FYVE"/>
</dbReference>
<reference evidence="7" key="2">
    <citation type="submission" date="2019-06" db="EMBL/GenBank/DDBJ databases">
        <title>Genomics analysis of Aphanomyces spp. identifies a new class of oomycete effector associated with host adaptation.</title>
        <authorList>
            <person name="Gaulin E."/>
        </authorList>
    </citation>
    <scope>NUCLEOTIDE SEQUENCE</scope>
    <source>
        <strain evidence="7">CBS 578.67</strain>
    </source>
</reference>
<dbReference type="PROSITE" id="PS50178">
    <property type="entry name" value="ZF_FYVE"/>
    <property type="match status" value="1"/>
</dbReference>
<reference evidence="8 9" key="1">
    <citation type="submission" date="2019-03" db="EMBL/GenBank/DDBJ databases">
        <authorList>
            <person name="Gaulin E."/>
            <person name="Dumas B."/>
        </authorList>
    </citation>
    <scope>NUCLEOTIDE SEQUENCE [LARGE SCALE GENOMIC DNA]</scope>
    <source>
        <strain evidence="8">CBS 568.67</strain>
    </source>
</reference>
<evidence type="ECO:0000256" key="3">
    <source>
        <dbReference type="ARBA" id="ARBA00022833"/>
    </source>
</evidence>
<dbReference type="SUPFAM" id="SSF57903">
    <property type="entry name" value="FYVE/PHD zinc finger"/>
    <property type="match status" value="1"/>
</dbReference>
<keyword evidence="9" id="KW-1185">Reference proteome</keyword>
<accession>A0A485KLT2</accession>
<dbReference type="SUPFAM" id="SSF55961">
    <property type="entry name" value="Bet v1-like"/>
    <property type="match status" value="1"/>
</dbReference>
<feature type="domain" description="RING-type" evidence="5">
    <location>
        <begin position="272"/>
        <end position="321"/>
    </location>
</feature>
<evidence type="ECO:0000256" key="2">
    <source>
        <dbReference type="ARBA" id="ARBA00022771"/>
    </source>
</evidence>
<evidence type="ECO:0000256" key="1">
    <source>
        <dbReference type="ARBA" id="ARBA00022723"/>
    </source>
</evidence>
<evidence type="ECO:0000313" key="7">
    <source>
        <dbReference type="EMBL" id="KAF0700516.1"/>
    </source>
</evidence>
<gene>
    <name evidence="8" type="primary">Aste57867_8955</name>
    <name evidence="7" type="ORF">As57867_008920</name>
    <name evidence="8" type="ORF">ASTE57867_8955</name>
</gene>
<dbReference type="Pfam" id="PF01363">
    <property type="entry name" value="FYVE"/>
    <property type="match status" value="1"/>
</dbReference>
<dbReference type="InterPro" id="IPR023393">
    <property type="entry name" value="START-like_dom_sf"/>
</dbReference>
<dbReference type="Gene3D" id="3.30.530.20">
    <property type="match status" value="1"/>
</dbReference>
<dbReference type="PROSITE" id="PS50089">
    <property type="entry name" value="ZF_RING_2"/>
    <property type="match status" value="1"/>
</dbReference>
<dbReference type="PANTHER" id="PTHR13510:SF44">
    <property type="entry name" value="RABENOSYN-5"/>
    <property type="match status" value="1"/>
</dbReference>
<protein>
    <submittedName>
        <fullName evidence="8">Aste57867_8955 protein</fullName>
    </submittedName>
</protein>
<dbReference type="Proteomes" id="UP000332933">
    <property type="component" value="Unassembled WGS sequence"/>
</dbReference>
<dbReference type="SMART" id="SM00064">
    <property type="entry name" value="FYVE"/>
    <property type="match status" value="1"/>
</dbReference>
<dbReference type="CDD" id="cd00065">
    <property type="entry name" value="FYVE_like_SF"/>
    <property type="match status" value="1"/>
</dbReference>
<evidence type="ECO:0000256" key="4">
    <source>
        <dbReference type="PROSITE-ProRule" id="PRU00175"/>
    </source>
</evidence>
<evidence type="ECO:0000313" key="8">
    <source>
        <dbReference type="EMBL" id="VFT85839.1"/>
    </source>
</evidence>
<dbReference type="InterPro" id="IPR001841">
    <property type="entry name" value="Znf_RING"/>
</dbReference>
<dbReference type="InterPro" id="IPR011011">
    <property type="entry name" value="Znf_FYVE_PHD"/>
</dbReference>
<proteinExistence type="predicted"/>
<keyword evidence="2 4" id="KW-0863">Zinc-finger</keyword>
<evidence type="ECO:0000259" key="6">
    <source>
        <dbReference type="PROSITE" id="PS50178"/>
    </source>
</evidence>
<dbReference type="GO" id="GO:0008270">
    <property type="term" value="F:zinc ion binding"/>
    <property type="evidence" value="ECO:0007669"/>
    <property type="project" value="UniProtKB-KW"/>
</dbReference>
<evidence type="ECO:0000313" key="9">
    <source>
        <dbReference type="Proteomes" id="UP000332933"/>
    </source>
</evidence>
<dbReference type="InterPro" id="IPR013083">
    <property type="entry name" value="Znf_RING/FYVE/PHD"/>
</dbReference>
<evidence type="ECO:0000259" key="5">
    <source>
        <dbReference type="PROSITE" id="PS50089"/>
    </source>
</evidence>
<dbReference type="InterPro" id="IPR017455">
    <property type="entry name" value="Znf_FYVE-rel"/>
</dbReference>
<dbReference type="PANTHER" id="PTHR13510">
    <property type="entry name" value="FYVE-FINGER-CONTAINING RAB5 EFFECTOR PROTEIN RABENOSYN-5-RELATED"/>
    <property type="match status" value="1"/>
</dbReference>
<dbReference type="Gene3D" id="3.30.40.10">
    <property type="entry name" value="Zinc/RING finger domain, C3HC4 (zinc finger)"/>
    <property type="match status" value="1"/>
</dbReference>
<feature type="domain" description="FYVE-type" evidence="6">
    <location>
        <begin position="272"/>
        <end position="325"/>
    </location>
</feature>
<name>A0A485KLT2_9STRA</name>
<dbReference type="InterPro" id="IPR052727">
    <property type="entry name" value="Rab4/Rab5_effector"/>
</dbReference>
<organism evidence="8 9">
    <name type="scientific">Aphanomyces stellatus</name>
    <dbReference type="NCBI Taxonomy" id="120398"/>
    <lineage>
        <taxon>Eukaryota</taxon>
        <taxon>Sar</taxon>
        <taxon>Stramenopiles</taxon>
        <taxon>Oomycota</taxon>
        <taxon>Saprolegniomycetes</taxon>
        <taxon>Saprolegniales</taxon>
        <taxon>Verrucalvaceae</taxon>
        <taxon>Aphanomyces</taxon>
    </lineage>
</organism>
<dbReference type="EMBL" id="VJMH01005119">
    <property type="protein sequence ID" value="KAF0700516.1"/>
    <property type="molecule type" value="Genomic_DNA"/>
</dbReference>
<keyword evidence="1" id="KW-0479">Metal-binding</keyword>